<dbReference type="Proteomes" id="UP000295704">
    <property type="component" value="Segment"/>
</dbReference>
<evidence type="ECO:0000259" key="1">
    <source>
        <dbReference type="Pfam" id="PF09643"/>
    </source>
</evidence>
<protein>
    <submittedName>
        <fullName evidence="2">Phage protein</fullName>
    </submittedName>
</protein>
<sequence length="119" mass="14143">MIPKFRAWDKRRNEMYSPDELTIQINGSEILVALASSLHQIFNYELMQSTGLTDKHTVEVYQGDIVWDDMNEEYGVVRIEEAKTIIEWDIYVEDLFERIELLEVVGNIYENKKLLEEQR</sequence>
<feature type="domain" description="YopX protein" evidence="1">
    <location>
        <begin position="4"/>
        <end position="116"/>
    </location>
</feature>
<dbReference type="EMBL" id="AP019561">
    <property type="protein sequence ID" value="BBJ34018.1"/>
    <property type="molecule type" value="Genomic_DNA"/>
</dbReference>
<accession>A0A494WJ91</accession>
<organism evidence="2 3">
    <name type="scientific">Staphylococcus phage SP197</name>
    <dbReference type="NCBI Taxonomy" id="2495554"/>
    <lineage>
        <taxon>Viruses</taxon>
        <taxon>Duplodnaviria</taxon>
        <taxon>Heunggongvirae</taxon>
        <taxon>Uroviricota</taxon>
        <taxon>Caudoviricetes</taxon>
        <taxon>Coventryvirus</taxon>
        <taxon>Coventryvirus SP197</taxon>
    </lineage>
</organism>
<evidence type="ECO:0000313" key="3">
    <source>
        <dbReference type="Proteomes" id="UP000295704"/>
    </source>
</evidence>
<gene>
    <name evidence="2" type="ORF">SP197g_11</name>
</gene>
<keyword evidence="3" id="KW-1185">Reference proteome</keyword>
<proteinExistence type="predicted"/>
<name>A0A494WJ91_9CAUD</name>
<dbReference type="SUPFAM" id="SSF159006">
    <property type="entry name" value="YopX-like"/>
    <property type="match status" value="1"/>
</dbReference>
<evidence type="ECO:0000313" key="2">
    <source>
        <dbReference type="EMBL" id="BBJ34018.1"/>
    </source>
</evidence>
<reference evidence="2 3" key="1">
    <citation type="submission" date="2019-04" db="EMBL/GenBank/DDBJ databases">
        <title>Genome of Staphylococcus phage SP197.</title>
        <authorList>
            <person name="Azam A.H."/>
            <person name="Arai H."/>
            <person name="Miyanaga K."/>
            <person name="Tanji Y."/>
        </authorList>
    </citation>
    <scope>NUCLEOTIDE SEQUENCE [LARGE SCALE GENOMIC DNA]</scope>
    <source>
        <strain evidence="2 3">SP197</strain>
    </source>
</reference>
<dbReference type="Gene3D" id="2.30.30.290">
    <property type="entry name" value="YopX-like domains"/>
    <property type="match status" value="1"/>
</dbReference>
<dbReference type="Pfam" id="PF09643">
    <property type="entry name" value="YopX"/>
    <property type="match status" value="1"/>
</dbReference>
<dbReference type="InterPro" id="IPR019096">
    <property type="entry name" value="YopX_protein"/>
</dbReference>
<dbReference type="InterPro" id="IPR023385">
    <property type="entry name" value="YopX-like_C"/>
</dbReference>